<reference evidence="1 2" key="1">
    <citation type="journal article" date="2013" name="BMC Genomics">
        <title>Comparison of the complete genome sequence of two closely related isolates of 'Candidatus Phytoplasma australiense' reveals genome plasticity.</title>
        <authorList>
            <person name="Andersen M.T."/>
            <person name="Liefting L.W."/>
            <person name="Havukkala I."/>
            <person name="Beever R.E."/>
        </authorList>
    </citation>
    <scope>NUCLEOTIDE SEQUENCE [LARGE SCALE GENOMIC DNA]</scope>
    <source>
        <strain evidence="1 2">NZSb11</strain>
    </source>
</reference>
<gene>
    <name evidence="1" type="ORF">SLY_0627</name>
</gene>
<dbReference type="AlphaFoldDB" id="R4S1A7"/>
<dbReference type="KEGG" id="nzs:SLY_0627"/>
<protein>
    <recommendedName>
        <fullName evidence="3">Antitoxin SocA-like Panacea domain-containing protein</fullName>
    </recommendedName>
</protein>
<dbReference type="EMBL" id="CP002548">
    <property type="protein sequence ID" value="AGL90543.1"/>
    <property type="molecule type" value="Genomic_DNA"/>
</dbReference>
<evidence type="ECO:0000313" key="2">
    <source>
        <dbReference type="Proteomes" id="UP000013941"/>
    </source>
</evidence>
<name>R4S1A7_PHYAS</name>
<sequence>MGDITKINATQKQILDFMILLYGDALPNDLSSQTHMEHPWIKSYYKDYDSGWSKKIIKNKDILEYFSENNKNIGA</sequence>
<accession>R4S1A7</accession>
<proteinExistence type="predicted"/>
<keyword evidence="2" id="KW-1185">Reference proteome</keyword>
<evidence type="ECO:0008006" key="3">
    <source>
        <dbReference type="Google" id="ProtNLM"/>
    </source>
</evidence>
<evidence type="ECO:0000313" key="1">
    <source>
        <dbReference type="EMBL" id="AGL90543.1"/>
    </source>
</evidence>
<dbReference type="Proteomes" id="UP000013941">
    <property type="component" value="Chromosome"/>
</dbReference>
<organism evidence="1 2">
    <name type="scientific">Strawberry lethal yellows phytoplasma (CPA) str. NZSb11</name>
    <dbReference type="NCBI Taxonomy" id="980422"/>
    <lineage>
        <taxon>Bacteria</taxon>
        <taxon>Bacillati</taxon>
        <taxon>Mycoplasmatota</taxon>
        <taxon>Mollicutes</taxon>
        <taxon>Acholeplasmatales</taxon>
        <taxon>Acholeplasmataceae</taxon>
        <taxon>Candidatus Phytoplasma</taxon>
        <taxon>16SrXII (Stolbur group)</taxon>
    </lineage>
</organism>
<dbReference type="HOGENOM" id="CLU_2669538_0_0_14"/>
<dbReference type="PATRIC" id="fig|980422.3.peg.575"/>